<feature type="domain" description="Membrane insertase YidC/Oxa/ALB C-terminal" evidence="14">
    <location>
        <begin position="397"/>
        <end position="575"/>
    </location>
</feature>
<comment type="subunit">
    <text evidence="13">Interacts with the Sec translocase complex via SecD. Specifically interacts with transmembrane segments of nascent integral membrane proteins during membrane integration.</text>
</comment>
<evidence type="ECO:0000256" key="5">
    <source>
        <dbReference type="ARBA" id="ARBA00022475"/>
    </source>
</evidence>
<dbReference type="GO" id="GO:0051205">
    <property type="term" value="P:protein insertion into membrane"/>
    <property type="evidence" value="ECO:0007669"/>
    <property type="project" value="TreeGrafter"/>
</dbReference>
<evidence type="ECO:0000256" key="12">
    <source>
        <dbReference type="ARBA" id="ARBA00033342"/>
    </source>
</evidence>
<evidence type="ECO:0000313" key="16">
    <source>
        <dbReference type="EMBL" id="ESK55123.1"/>
    </source>
</evidence>
<dbReference type="Proteomes" id="UP000017404">
    <property type="component" value="Unassembled WGS sequence"/>
</dbReference>
<evidence type="ECO:0000256" key="3">
    <source>
        <dbReference type="ARBA" id="ARBA00015325"/>
    </source>
</evidence>
<evidence type="ECO:0000313" key="17">
    <source>
        <dbReference type="Proteomes" id="UP000017404"/>
    </source>
</evidence>
<dbReference type="CDD" id="cd20070">
    <property type="entry name" value="5TM_YidC_Alb3"/>
    <property type="match status" value="1"/>
</dbReference>
<dbReference type="CDD" id="cd19961">
    <property type="entry name" value="EcYidC-like_peri"/>
    <property type="match status" value="1"/>
</dbReference>
<evidence type="ECO:0000259" key="14">
    <source>
        <dbReference type="Pfam" id="PF02096"/>
    </source>
</evidence>
<dbReference type="InterPro" id="IPR028053">
    <property type="entry name" value="Membr_insert_YidC_N"/>
</dbReference>
<keyword evidence="5 13" id="KW-1003">Cell membrane</keyword>
<comment type="similarity">
    <text evidence="2 13">Belongs to the OXA1/ALB3/YidC family. Type 1 subfamily.</text>
</comment>
<keyword evidence="17" id="KW-1185">Reference proteome</keyword>
<evidence type="ECO:0000256" key="10">
    <source>
        <dbReference type="ARBA" id="ARBA00023186"/>
    </source>
</evidence>
<dbReference type="PANTHER" id="PTHR12428">
    <property type="entry name" value="OXA1"/>
    <property type="match status" value="1"/>
</dbReference>
<evidence type="ECO:0000256" key="7">
    <source>
        <dbReference type="ARBA" id="ARBA00022927"/>
    </source>
</evidence>
<comment type="subcellular location">
    <subcellularLocation>
        <location evidence="1">Cell inner membrane</location>
        <topology evidence="1">Multi-pass membrane protein</topology>
    </subcellularLocation>
    <subcellularLocation>
        <location evidence="13">Cell membrane</location>
        <topology evidence="13">Multi-pass membrane protein</topology>
    </subcellularLocation>
</comment>
<dbReference type="InterPro" id="IPR047196">
    <property type="entry name" value="YidC_ALB_C"/>
</dbReference>
<dbReference type="AlphaFoldDB" id="V2UK59"/>
<dbReference type="OrthoDB" id="9780552at2"/>
<dbReference type="Pfam" id="PF02096">
    <property type="entry name" value="60KD_IMP"/>
    <property type="match status" value="1"/>
</dbReference>
<feature type="transmembrane region" description="Helical" evidence="13">
    <location>
        <begin position="503"/>
        <end position="524"/>
    </location>
</feature>
<keyword evidence="10 13" id="KW-0143">Chaperone</keyword>
<dbReference type="EMBL" id="AYEV01000021">
    <property type="protein sequence ID" value="ESK55123.1"/>
    <property type="molecule type" value="Genomic_DNA"/>
</dbReference>
<dbReference type="NCBIfam" id="NF002353">
    <property type="entry name" value="PRK01318.1-4"/>
    <property type="match status" value="1"/>
</dbReference>
<protein>
    <recommendedName>
        <fullName evidence="3 13">Membrane protein insertase YidC</fullName>
    </recommendedName>
    <alternativeName>
        <fullName evidence="12 13">Foldase YidC</fullName>
    </alternativeName>
    <alternativeName>
        <fullName evidence="11 13">Membrane integrase YidC</fullName>
    </alternativeName>
    <alternativeName>
        <fullName evidence="13">Membrane protein YidC</fullName>
    </alternativeName>
</protein>
<dbReference type="GO" id="GO:0032977">
    <property type="term" value="F:membrane insertase activity"/>
    <property type="evidence" value="ECO:0007669"/>
    <property type="project" value="InterPro"/>
</dbReference>
<evidence type="ECO:0000256" key="2">
    <source>
        <dbReference type="ARBA" id="ARBA00010527"/>
    </source>
</evidence>
<name>V2UK59_9GAMM</name>
<dbReference type="RefSeq" id="WP_018679865.1">
    <property type="nucleotide sequence ID" value="NZ_AYEV01000021.1"/>
</dbReference>
<dbReference type="NCBIfam" id="TIGR03593">
    <property type="entry name" value="yidC_nterm"/>
    <property type="match status" value="1"/>
</dbReference>
<dbReference type="GO" id="GO:0005886">
    <property type="term" value="C:plasma membrane"/>
    <property type="evidence" value="ECO:0007669"/>
    <property type="project" value="UniProtKB-SubCell"/>
</dbReference>
<dbReference type="PANTHER" id="PTHR12428:SF65">
    <property type="entry name" value="CYTOCHROME C OXIDASE ASSEMBLY PROTEIN COX18, MITOCHONDRIAL"/>
    <property type="match status" value="1"/>
</dbReference>
<gene>
    <name evidence="13" type="primary">yidC</name>
    <name evidence="16" type="ORF">F990_02161</name>
</gene>
<reference evidence="16 17" key="1">
    <citation type="submission" date="2013-10" db="EMBL/GenBank/DDBJ databases">
        <title>The Genome Sequence of Acinetobacter tjernbergiae CIP107465.</title>
        <authorList>
            <consortium name="The Broad Institute Genomics Platform"/>
            <consortium name="The Broad Institute Genome Sequencing Center for Infectious Disease"/>
            <person name="Cerqueira G."/>
            <person name="Feldgarden M."/>
            <person name="Courvalin P."/>
            <person name="Grillot-Courvalin C."/>
            <person name="Clermont D."/>
            <person name="Rocha E."/>
            <person name="Yoon E.-J."/>
            <person name="Nemec A."/>
            <person name="Young S.K."/>
            <person name="Zeng Q."/>
            <person name="Gargeya S."/>
            <person name="Fitzgerald M."/>
            <person name="Abouelleil A."/>
            <person name="Alvarado L."/>
            <person name="Berlin A.M."/>
            <person name="Chapman S.B."/>
            <person name="Gainer-Dewar J."/>
            <person name="Goldberg J."/>
            <person name="Gnerre S."/>
            <person name="Griggs A."/>
            <person name="Gujja S."/>
            <person name="Hansen M."/>
            <person name="Howarth C."/>
            <person name="Imamovic A."/>
            <person name="Ireland A."/>
            <person name="Larimer J."/>
            <person name="McCowan C."/>
            <person name="Murphy C."/>
            <person name="Pearson M."/>
            <person name="Poon T.W."/>
            <person name="Priest M."/>
            <person name="Roberts A."/>
            <person name="Saif S."/>
            <person name="Shea T."/>
            <person name="Sykes S."/>
            <person name="Wortman J."/>
            <person name="Nusbaum C."/>
            <person name="Birren B."/>
        </authorList>
    </citation>
    <scope>NUCLEOTIDE SEQUENCE [LARGE SCALE GENOMIC DNA]</scope>
    <source>
        <strain evidence="16 17">CIP 107465</strain>
    </source>
</reference>
<dbReference type="PRINTS" id="PR01900">
    <property type="entry name" value="YIDCPROTEIN"/>
</dbReference>
<organism evidence="16 17">
    <name type="scientific">Acinetobacter tjernbergiae DSM 14971 = CIP 107465</name>
    <dbReference type="NCBI Taxonomy" id="1120928"/>
    <lineage>
        <taxon>Bacteria</taxon>
        <taxon>Pseudomonadati</taxon>
        <taxon>Pseudomonadota</taxon>
        <taxon>Gammaproteobacteria</taxon>
        <taxon>Moraxellales</taxon>
        <taxon>Moraxellaceae</taxon>
        <taxon>Acinetobacter</taxon>
    </lineage>
</organism>
<dbReference type="Gene3D" id="2.70.98.90">
    <property type="match status" value="1"/>
</dbReference>
<evidence type="ECO:0000256" key="11">
    <source>
        <dbReference type="ARBA" id="ARBA00033245"/>
    </source>
</evidence>
<dbReference type="STRING" id="202955.GCA_000759995_00329"/>
<evidence type="ECO:0000259" key="15">
    <source>
        <dbReference type="Pfam" id="PF14849"/>
    </source>
</evidence>
<feature type="transmembrane region" description="Helical" evidence="13">
    <location>
        <begin position="397"/>
        <end position="417"/>
    </location>
</feature>
<dbReference type="InterPro" id="IPR019998">
    <property type="entry name" value="Membr_insert_YidC"/>
</dbReference>
<keyword evidence="7 13" id="KW-0653">Protein transport</keyword>
<dbReference type="GO" id="GO:0015031">
    <property type="term" value="P:protein transport"/>
    <property type="evidence" value="ECO:0007669"/>
    <property type="project" value="UniProtKB-KW"/>
</dbReference>
<keyword evidence="8 13" id="KW-1133">Transmembrane helix</keyword>
<dbReference type="InterPro" id="IPR038221">
    <property type="entry name" value="YidC_periplasmic_sf"/>
</dbReference>
<dbReference type="HAMAP" id="MF_01810">
    <property type="entry name" value="YidC_type1"/>
    <property type="match status" value="1"/>
</dbReference>
<comment type="caution">
    <text evidence="16">The sequence shown here is derived from an EMBL/GenBank/DDBJ whole genome shotgun (WGS) entry which is preliminary data.</text>
</comment>
<keyword evidence="9 13" id="KW-0472">Membrane</keyword>
<evidence type="ECO:0000256" key="6">
    <source>
        <dbReference type="ARBA" id="ARBA00022692"/>
    </source>
</evidence>
<dbReference type="PRINTS" id="PR00701">
    <property type="entry name" value="60KDINNERMP"/>
</dbReference>
<evidence type="ECO:0000256" key="1">
    <source>
        <dbReference type="ARBA" id="ARBA00004429"/>
    </source>
</evidence>
<dbReference type="Pfam" id="PF14849">
    <property type="entry name" value="YidC_periplas"/>
    <property type="match status" value="1"/>
</dbReference>
<keyword evidence="4 13" id="KW-0813">Transport</keyword>
<comment type="function">
    <text evidence="13">Required for the insertion and/or proper folding and/or complex formation of integral membrane proteins into the membrane. Involved in integration of membrane proteins that insert both dependently and independently of the Sec translocase complex, as well as at least some lipoproteins. Aids folding of multispanning membrane proteins.</text>
</comment>
<evidence type="ECO:0000256" key="8">
    <source>
        <dbReference type="ARBA" id="ARBA00022989"/>
    </source>
</evidence>
<dbReference type="InterPro" id="IPR028055">
    <property type="entry name" value="YidC/Oxa/ALB_C"/>
</dbReference>
<feature type="transmembrane region" description="Helical" evidence="13">
    <location>
        <begin position="460"/>
        <end position="483"/>
    </location>
</feature>
<evidence type="ECO:0000256" key="9">
    <source>
        <dbReference type="ARBA" id="ARBA00023136"/>
    </source>
</evidence>
<sequence>MQQWARFAILGAMFVTAYLLILAWQKDYGHVAPAPQQQAAVVSAHDVSADLPNAQNANTTAASDVPQANVTASQLQATENSAVNQQLISVKTDLYHLWINPKGGDIVRIELLSHDESKDSEKPFVMLESDAKRTYVAQSGLIGLNGPDSSRSGRPMYDVEKTAYTLADAKSVTSKDGKTHQVLTVPLVFKTPEGVEVIKSFTFTQGDYPITVKHQVLNRSQQNWQGQMFGQLKRDNSDDPGKSSQGIFTLGTYLGGAWGAPDAHYNKLKFSNFNDEKLSTEAKGGWVAIVQHYFVSAWIPGTLKLTQADGQPYTARLESRQSADHMNIMGFTSPVINVPAGTSMEVDAKLYAGPKVQSELKDLADGLNQTVDYGWLWPIAKLLFLGLQFFHNIIGNWGWSIILLTILVKLILWPLSAKSYRSMAKMRVIAPEMQRMKEEFGEDRMRFSQEMMALYKREQVNPLSGCLPLLLQMPIFLALYWVLMESVELRHAPWLGWIQDLSAMDPWFILPLIMGVTMFVQQMLNPQPTDPMQAKVFRIMPIMFTVFMLFFPAGLVLYWIVNNSITILQQWFINKGVEKDRLNKVEPSA</sequence>
<dbReference type="NCBIfam" id="TIGR03592">
    <property type="entry name" value="yidC_oxa1_cterm"/>
    <property type="match status" value="1"/>
</dbReference>
<dbReference type="PATRIC" id="fig|1120928.5.peg.2189"/>
<dbReference type="InterPro" id="IPR001708">
    <property type="entry name" value="YidC/ALB3/OXA1/COX18"/>
</dbReference>
<dbReference type="NCBIfam" id="NF002352">
    <property type="entry name" value="PRK01318.1-3"/>
    <property type="match status" value="1"/>
</dbReference>
<keyword evidence="6 13" id="KW-0812">Transmembrane</keyword>
<evidence type="ECO:0000256" key="4">
    <source>
        <dbReference type="ARBA" id="ARBA00022448"/>
    </source>
</evidence>
<feature type="transmembrane region" description="Helical" evidence="13">
    <location>
        <begin position="7"/>
        <end position="24"/>
    </location>
</feature>
<proteinExistence type="inferred from homology"/>
<feature type="domain" description="Membrane insertase YidC N-terminal" evidence="15">
    <location>
        <begin position="88"/>
        <end position="384"/>
    </location>
</feature>
<feature type="transmembrane region" description="Helical" evidence="13">
    <location>
        <begin position="536"/>
        <end position="561"/>
    </location>
</feature>
<dbReference type="eggNOG" id="COG0706">
    <property type="taxonomic scope" value="Bacteria"/>
</dbReference>
<evidence type="ECO:0000256" key="13">
    <source>
        <dbReference type="HAMAP-Rule" id="MF_01810"/>
    </source>
</evidence>
<accession>V2UK59</accession>